<dbReference type="PANTHER" id="PTHR43180">
    <property type="entry name" value="3-OXOACYL-(ACYL-CARRIER-PROTEIN) REDUCTASE (AFU_ORTHOLOGUE AFUA_6G11210)"/>
    <property type="match status" value="1"/>
</dbReference>
<evidence type="ECO:0000256" key="5">
    <source>
        <dbReference type="ARBA" id="ARBA00023221"/>
    </source>
</evidence>
<dbReference type="InterPro" id="IPR036291">
    <property type="entry name" value="NAD(P)-bd_dom_sf"/>
</dbReference>
<keyword evidence="4" id="KW-0443">Lipid metabolism</keyword>
<protein>
    <submittedName>
        <fullName evidence="7">Oxidoreductase</fullName>
    </submittedName>
</protein>
<comment type="caution">
    <text evidence="7">The sequence shown here is derived from an EMBL/GenBank/DDBJ whole genome shotgun (WGS) entry which is preliminary data.</text>
</comment>
<dbReference type="InterPro" id="IPR020904">
    <property type="entry name" value="Sc_DH/Rdtase_CS"/>
</dbReference>
<dbReference type="Proteomes" id="UP000635071">
    <property type="component" value="Unassembled WGS sequence"/>
</dbReference>
<dbReference type="RefSeq" id="WP_188761462.1">
    <property type="nucleotide sequence ID" value="NZ_BMJM01000002.1"/>
</dbReference>
<keyword evidence="3" id="KW-0520">NAD</keyword>
<feature type="domain" description="Ketoreductase" evidence="6">
    <location>
        <begin position="8"/>
        <end position="189"/>
    </location>
</feature>
<evidence type="ECO:0000313" key="7">
    <source>
        <dbReference type="EMBL" id="GGE02383.1"/>
    </source>
</evidence>
<evidence type="ECO:0000256" key="1">
    <source>
        <dbReference type="ARBA" id="ARBA00006484"/>
    </source>
</evidence>
<evidence type="ECO:0000256" key="2">
    <source>
        <dbReference type="ARBA" id="ARBA00023002"/>
    </source>
</evidence>
<dbReference type="Pfam" id="PF13561">
    <property type="entry name" value="adh_short_C2"/>
    <property type="match status" value="1"/>
</dbReference>
<comment type="similarity">
    <text evidence="1">Belongs to the short-chain dehydrogenases/reductases (SDR) family.</text>
</comment>
<dbReference type="Gene3D" id="3.40.50.720">
    <property type="entry name" value="NAD(P)-binding Rossmann-like Domain"/>
    <property type="match status" value="1"/>
</dbReference>
<organism evidence="7 8">
    <name type="scientific">Sandarakinorhabdus glacialis</name>
    <dbReference type="NCBI Taxonomy" id="1614636"/>
    <lineage>
        <taxon>Bacteria</taxon>
        <taxon>Pseudomonadati</taxon>
        <taxon>Pseudomonadota</taxon>
        <taxon>Alphaproteobacteria</taxon>
        <taxon>Sphingomonadales</taxon>
        <taxon>Sphingosinicellaceae</taxon>
        <taxon>Sandarakinorhabdus</taxon>
    </lineage>
</organism>
<keyword evidence="8" id="KW-1185">Reference proteome</keyword>
<dbReference type="EMBL" id="BMJM01000002">
    <property type="protein sequence ID" value="GGE02383.1"/>
    <property type="molecule type" value="Genomic_DNA"/>
</dbReference>
<evidence type="ECO:0000256" key="4">
    <source>
        <dbReference type="ARBA" id="ARBA00023098"/>
    </source>
</evidence>
<evidence type="ECO:0000313" key="8">
    <source>
        <dbReference type="Proteomes" id="UP000635071"/>
    </source>
</evidence>
<dbReference type="PANTHER" id="PTHR43180:SF28">
    <property type="entry name" value="NAD(P)-BINDING ROSSMANN-FOLD SUPERFAMILY PROTEIN"/>
    <property type="match status" value="1"/>
</dbReference>
<keyword evidence="2" id="KW-0560">Oxidoreductase</keyword>
<reference evidence="7" key="1">
    <citation type="journal article" date="2014" name="Int. J. Syst. Evol. Microbiol.">
        <title>Complete genome sequence of Corynebacterium casei LMG S-19264T (=DSM 44701T), isolated from a smear-ripened cheese.</title>
        <authorList>
            <consortium name="US DOE Joint Genome Institute (JGI-PGF)"/>
            <person name="Walter F."/>
            <person name="Albersmeier A."/>
            <person name="Kalinowski J."/>
            <person name="Ruckert C."/>
        </authorList>
    </citation>
    <scope>NUCLEOTIDE SEQUENCE</scope>
    <source>
        <strain evidence="7">CGMCC 1.15519</strain>
    </source>
</reference>
<dbReference type="InterPro" id="IPR057326">
    <property type="entry name" value="KR_dom"/>
</dbReference>
<evidence type="ECO:0000256" key="3">
    <source>
        <dbReference type="ARBA" id="ARBA00023027"/>
    </source>
</evidence>
<dbReference type="PROSITE" id="PS00061">
    <property type="entry name" value="ADH_SHORT"/>
    <property type="match status" value="1"/>
</dbReference>
<dbReference type="AlphaFoldDB" id="A0A916ZKL0"/>
<proteinExistence type="inferred from homology"/>
<dbReference type="GO" id="GO:0008202">
    <property type="term" value="P:steroid metabolic process"/>
    <property type="evidence" value="ECO:0007669"/>
    <property type="project" value="UniProtKB-KW"/>
</dbReference>
<dbReference type="PRINTS" id="PR00080">
    <property type="entry name" value="SDRFAMILY"/>
</dbReference>
<dbReference type="GO" id="GO:0016491">
    <property type="term" value="F:oxidoreductase activity"/>
    <property type="evidence" value="ECO:0007669"/>
    <property type="project" value="UniProtKB-KW"/>
</dbReference>
<reference evidence="7" key="2">
    <citation type="submission" date="2020-09" db="EMBL/GenBank/DDBJ databases">
        <authorList>
            <person name="Sun Q."/>
            <person name="Zhou Y."/>
        </authorList>
    </citation>
    <scope>NUCLEOTIDE SEQUENCE</scope>
    <source>
        <strain evidence="7">CGMCC 1.15519</strain>
    </source>
</reference>
<gene>
    <name evidence="7" type="ORF">GCM10011529_06000</name>
</gene>
<dbReference type="PRINTS" id="PR00081">
    <property type="entry name" value="GDHRDH"/>
</dbReference>
<evidence type="ECO:0000259" key="6">
    <source>
        <dbReference type="SMART" id="SM00822"/>
    </source>
</evidence>
<dbReference type="InterPro" id="IPR002347">
    <property type="entry name" value="SDR_fam"/>
</dbReference>
<accession>A0A916ZKL0</accession>
<dbReference type="SUPFAM" id="SSF51735">
    <property type="entry name" value="NAD(P)-binding Rossmann-fold domains"/>
    <property type="match status" value="1"/>
</dbReference>
<sequence length="268" mass="27853">MSERLKGKVAVITGGTSGIGEATVELFVREGARVVFTGRNAVKGTEIAARLGAASRFVQGDVRHEADIKAAIDTAVADFGRLDCLFNNAGGPTPGGLETVTPQDFHYAMDLLLGSAVFGIKHAAPIMKAQGSGSIINNSSVAALRTHMGEYLYSMAKAGVTQLTKVAGMELAPFGVTVNSVSPGGIATPIFFGGSARANTLDPAHVDASMDKLRRNLAASTPLRRAGLPHDIAHGVLYLASDEGRYVNCHDLVIDAGMTAAGRTKFGD</sequence>
<keyword evidence="5" id="KW-0753">Steroid metabolism</keyword>
<dbReference type="SMART" id="SM00822">
    <property type="entry name" value="PKS_KR"/>
    <property type="match status" value="1"/>
</dbReference>
<dbReference type="FunFam" id="3.40.50.720:FF:000084">
    <property type="entry name" value="Short-chain dehydrogenase reductase"/>
    <property type="match status" value="1"/>
</dbReference>
<name>A0A916ZKL0_9SPHN</name>